<feature type="compositionally biased region" description="Basic and acidic residues" evidence="1">
    <location>
        <begin position="540"/>
        <end position="557"/>
    </location>
</feature>
<evidence type="ECO:0000313" key="3">
    <source>
        <dbReference type="Proteomes" id="UP000037035"/>
    </source>
</evidence>
<feature type="compositionally biased region" description="Polar residues" evidence="1">
    <location>
        <begin position="1189"/>
        <end position="1200"/>
    </location>
</feature>
<dbReference type="Proteomes" id="UP000037035">
    <property type="component" value="Unassembled WGS sequence"/>
</dbReference>
<keyword evidence="3" id="KW-1185">Reference proteome</keyword>
<feature type="compositionally biased region" description="Low complexity" evidence="1">
    <location>
        <begin position="1494"/>
        <end position="1504"/>
    </location>
</feature>
<feature type="compositionally biased region" description="Polar residues" evidence="1">
    <location>
        <begin position="1150"/>
        <end position="1167"/>
    </location>
</feature>
<feature type="compositionally biased region" description="Basic and acidic residues" evidence="1">
    <location>
        <begin position="1340"/>
        <end position="1349"/>
    </location>
</feature>
<feature type="compositionally biased region" description="Low complexity" evidence="1">
    <location>
        <begin position="189"/>
        <end position="202"/>
    </location>
</feature>
<feature type="compositionally biased region" description="Polar residues" evidence="1">
    <location>
        <begin position="311"/>
        <end position="368"/>
    </location>
</feature>
<feature type="region of interest" description="Disordered" evidence="1">
    <location>
        <begin position="387"/>
        <end position="420"/>
    </location>
</feature>
<sequence length="1563" mass="173594">MICLPVKEKRPTTEKEKTMVQQQQPSLRSTSTRTRTRQQQQQTQPTQHAALSAHQRTPDKKPSKHQLSRIQHQDLKPFSSQLAWPGPGTPTILLDQVLLPLSPTEDPLILKVSPRHHHHHHPNHYYHSNPPPSPSPAPPSFSSHLDINPPNILLKQPAITRASTSYATTNFFPVNHLTHSRAHSPTDPPIVNSNSPSNNTPHNESEANPIIISTALRPITTKTSSAHQSIQSSRSPSPIMYTSLATNLEPQPNSQIEYSSYRRTHLVDAQELDSPEPDSSHSTIMPGNHSRLTSTKEVDLISFSSPPLAPSQKNTFTGPNTSALQKSKSNHRTSLAPSSRRQPINYHSASPSYRHQSVTQSQPISLNSPRRLALRSMDAETSDFDAKLLHQPSPGVSDADDAISRRSRSIASPATPPKPRIWDDDNAFHAFQVEHSKLGVDLTISCDELPTNTTDRNKSKSKECKKPKISMGHVEIVMSELDNAGFIAQQNLNRLQVRYSTDGHRDLEIEETDRAGSSSSQKVGRFDHAENHRSRPSTAPDDHSPVHETQGGHEGGRALESYESSRRMSRSPPISRSPPLRYPSHVSISSSSSRGESGSSSEAQQKRKEIVELSHQVAEQEDLSPYHPCANRLETPFPLHDREPSDHRRPPPNLAFVSTKTNHVSPGGFIRAPQESVREPSHVDHDASLSALDEPHGHRDASCVPQDETSNAHDTCPIAEDKSYVDQDPLYDRDNTAYECQDLAHDGQDTADDGPDTVYNGQDTADGGRDTAYGGQDTPYDGRDESNAEQQASYVQQDPDESHAFQEGYDADPEESHVAQDAPDVDNVASRALDNHQTRICQPQPESDVTSPVPPSSPASRMDEQADYTDDDEDRSDEEIMSRLDCVDSGHDLRRGCHDGYVEEHEEEERAPSAAPNLCIPKNSESNPISISSSPSPSVISHFHIMAGCVVTRSRVKIKVPIGLPHRMTTGPHNLVKPAPPGPKLATRAHASRTIQDLQVLHQNAKVLSHSVTYESAHAEISLLLSFIRVDVDHSVSLDDLTLFKAPGNLKHFTSTPRGVLHTPLPFPAALHPSPRRAPSSHSGPATCPIVEIVSSDPKLAAKAAAILKVHHGFIPRGCKVDNTTLIGDGDLEREMELSIQREETDRSLRLQNSSTHSSAPHNLLRTLQTKKILENDRADLPEFSSYRHSTATERQQTPQSNPDSPSGSRSPSTVPTRSRKDSSSSRRTHDSNKSLREDLRQLNYRPDFDSWSPSDWKILEFCFKRIERKQPTDNFSQAPVQPEQVVMKMLEALELGPSDCQSEWEWTKMIYRVIALQKRRSADPGRSRGSSTATLSSRRPIDRPNDKHHQSRPLSSSSREVVDRGPATPRSFVRDETDGRSVYPSLEPVRQLFSRNRSTTPARTGPQHQDHRTCDGDDQISPVQHSPDRQSTASSHRGRIPKAPPVSNRFRRQSLRDTAAYWTSRGPRRVGKGKIWGIVAAFEAHNDRLASALQPPPSLLLNPTDPKISSRPTKRSRDSPTHSSTHQNAGFHSSQSPTTLFHPSFVHDFYSEESNSWKKRKI</sequence>
<feature type="region of interest" description="Disordered" evidence="1">
    <location>
        <begin position="509"/>
        <end position="820"/>
    </location>
</feature>
<dbReference type="OrthoDB" id="3258279at2759"/>
<feature type="compositionally biased region" description="Basic and acidic residues" evidence="1">
    <location>
        <begin position="719"/>
        <end position="748"/>
    </location>
</feature>
<protein>
    <submittedName>
        <fullName evidence="2">Uncharacterized protein</fullName>
    </submittedName>
</protein>
<feature type="region of interest" description="Disordered" evidence="1">
    <location>
        <begin position="838"/>
        <end position="877"/>
    </location>
</feature>
<feature type="compositionally biased region" description="Low complexity" evidence="1">
    <location>
        <begin position="1201"/>
        <end position="1217"/>
    </location>
</feature>
<organism evidence="2 3">
    <name type="scientific">Puccinia sorghi</name>
    <dbReference type="NCBI Taxonomy" id="27349"/>
    <lineage>
        <taxon>Eukaryota</taxon>
        <taxon>Fungi</taxon>
        <taxon>Dikarya</taxon>
        <taxon>Basidiomycota</taxon>
        <taxon>Pucciniomycotina</taxon>
        <taxon>Pucciniomycetes</taxon>
        <taxon>Pucciniales</taxon>
        <taxon>Pucciniaceae</taxon>
        <taxon>Puccinia</taxon>
    </lineage>
</organism>
<evidence type="ECO:0000256" key="1">
    <source>
        <dbReference type="SAM" id="MobiDB-lite"/>
    </source>
</evidence>
<feature type="region of interest" description="Disordered" evidence="1">
    <location>
        <begin position="302"/>
        <end position="368"/>
    </location>
</feature>
<feature type="compositionally biased region" description="Low complexity" evidence="1">
    <location>
        <begin position="570"/>
        <end position="601"/>
    </location>
</feature>
<feature type="region of interest" description="Disordered" evidence="1">
    <location>
        <begin position="1494"/>
        <end position="1538"/>
    </location>
</feature>
<evidence type="ECO:0000313" key="2">
    <source>
        <dbReference type="EMBL" id="KNZ61089.1"/>
    </source>
</evidence>
<feature type="region of interest" description="Disordered" evidence="1">
    <location>
        <begin position="178"/>
        <end position="205"/>
    </location>
</feature>
<dbReference type="EMBL" id="LAVV01005043">
    <property type="protein sequence ID" value="KNZ61089.1"/>
    <property type="molecule type" value="Genomic_DNA"/>
</dbReference>
<feature type="compositionally biased region" description="Basic and acidic residues" evidence="1">
    <location>
        <begin position="639"/>
        <end position="649"/>
    </location>
</feature>
<feature type="compositionally biased region" description="Polar residues" evidence="1">
    <location>
        <begin position="280"/>
        <end position="291"/>
    </location>
</feature>
<feature type="compositionally biased region" description="Polar residues" evidence="1">
    <location>
        <begin position="1522"/>
        <end position="1538"/>
    </location>
</feature>
<feature type="region of interest" description="Disordered" evidence="1">
    <location>
        <begin position="1189"/>
        <end position="1239"/>
    </location>
</feature>
<feature type="region of interest" description="Disordered" evidence="1">
    <location>
        <begin position="272"/>
        <end position="291"/>
    </location>
</feature>
<feature type="compositionally biased region" description="Polar residues" evidence="1">
    <location>
        <begin position="1394"/>
        <end position="1403"/>
    </location>
</feature>
<feature type="compositionally biased region" description="Polar residues" evidence="1">
    <location>
        <begin position="1329"/>
        <end position="1338"/>
    </location>
</feature>
<feature type="compositionally biased region" description="Acidic residues" evidence="1">
    <location>
        <begin position="865"/>
        <end position="877"/>
    </location>
</feature>
<feature type="compositionally biased region" description="Pro residues" evidence="1">
    <location>
        <begin position="129"/>
        <end position="139"/>
    </location>
</feature>
<feature type="compositionally biased region" description="Basic and acidic residues" evidence="1">
    <location>
        <begin position="676"/>
        <end position="701"/>
    </location>
</feature>
<dbReference type="VEuPathDB" id="FungiDB:VP01_1453g1"/>
<feature type="compositionally biased region" description="Basic residues" evidence="1">
    <location>
        <begin position="115"/>
        <end position="124"/>
    </location>
</feature>
<feature type="compositionally biased region" description="Basic and acidic residues" evidence="1">
    <location>
        <begin position="1219"/>
        <end position="1239"/>
    </location>
</feature>
<feature type="compositionally biased region" description="Polar residues" evidence="1">
    <location>
        <begin position="1422"/>
        <end position="1436"/>
    </location>
</feature>
<feature type="compositionally biased region" description="Basic and acidic residues" evidence="1">
    <location>
        <begin position="524"/>
        <end position="533"/>
    </location>
</feature>
<feature type="compositionally biased region" description="Basic and acidic residues" evidence="1">
    <location>
        <begin position="1"/>
        <end position="18"/>
    </location>
</feature>
<feature type="region of interest" description="Disordered" evidence="1">
    <location>
        <begin position="1"/>
        <end position="70"/>
    </location>
</feature>
<accession>A0A0L6VK57</accession>
<proteinExistence type="predicted"/>
<feature type="region of interest" description="Disordered" evidence="1">
    <location>
        <begin position="1141"/>
        <end position="1167"/>
    </location>
</feature>
<gene>
    <name evidence="2" type="ORF">VP01_1453g1</name>
</gene>
<feature type="region of interest" description="Disordered" evidence="1">
    <location>
        <begin position="1320"/>
        <end position="1453"/>
    </location>
</feature>
<feature type="region of interest" description="Disordered" evidence="1">
    <location>
        <begin position="115"/>
        <end position="149"/>
    </location>
</feature>
<feature type="compositionally biased region" description="Low complexity" evidence="1">
    <location>
        <begin position="21"/>
        <end position="47"/>
    </location>
</feature>
<comment type="caution">
    <text evidence="2">The sequence shown here is derived from an EMBL/GenBank/DDBJ whole genome shotgun (WGS) entry which is preliminary data.</text>
</comment>
<name>A0A0L6VK57_9BASI</name>
<reference evidence="2 3" key="1">
    <citation type="submission" date="2015-08" db="EMBL/GenBank/DDBJ databases">
        <title>Next Generation Sequencing and Analysis of the Genome of Puccinia sorghi L Schw, the Causal Agent of Maize Common Rust.</title>
        <authorList>
            <person name="Rochi L."/>
            <person name="Burguener G."/>
            <person name="Darino M."/>
            <person name="Turjanski A."/>
            <person name="Kreff E."/>
            <person name="Dieguez M.J."/>
            <person name="Sacco F."/>
        </authorList>
    </citation>
    <scope>NUCLEOTIDE SEQUENCE [LARGE SCALE GENOMIC DNA]</scope>
    <source>
        <strain evidence="2 3">RO10H11247</strain>
    </source>
</reference>